<dbReference type="InterPro" id="IPR000836">
    <property type="entry name" value="PRTase_dom"/>
</dbReference>
<dbReference type="UniPathway" id="UPA00588">
    <property type="reaction ID" value="UER00646"/>
</dbReference>
<dbReference type="KEGG" id="dtp:JZK55_05410"/>
<comment type="subunit">
    <text evidence="11">Homodimer.</text>
</comment>
<feature type="domain" description="Phosphoribosyltransferase" evidence="12">
    <location>
        <begin position="33"/>
        <end position="150"/>
    </location>
</feature>
<evidence type="ECO:0000256" key="5">
    <source>
        <dbReference type="ARBA" id="ARBA00008391"/>
    </source>
</evidence>
<evidence type="ECO:0000256" key="9">
    <source>
        <dbReference type="ARBA" id="ARBA00022679"/>
    </source>
</evidence>
<keyword evidence="10 11" id="KW-0660">Purine salvage</keyword>
<dbReference type="GO" id="GO:0002055">
    <property type="term" value="F:adenine binding"/>
    <property type="evidence" value="ECO:0007669"/>
    <property type="project" value="TreeGrafter"/>
</dbReference>
<dbReference type="GO" id="GO:0006166">
    <property type="term" value="P:purine ribonucleoside salvage"/>
    <property type="evidence" value="ECO:0007669"/>
    <property type="project" value="UniProtKB-UniRule"/>
</dbReference>
<evidence type="ECO:0000256" key="10">
    <source>
        <dbReference type="ARBA" id="ARBA00022726"/>
    </source>
</evidence>
<accession>A0A7G1H029</accession>
<protein>
    <recommendedName>
        <fullName evidence="6 11">Adenine phosphoribosyltransferase</fullName>
        <shortName evidence="11">APRT</shortName>
        <ecNumber evidence="6 11">2.4.2.7</ecNumber>
    </recommendedName>
</protein>
<dbReference type="InterPro" id="IPR029057">
    <property type="entry name" value="PRTase-like"/>
</dbReference>
<reference evidence="13 14" key="1">
    <citation type="submission" date="2020-03" db="EMBL/GenBank/DDBJ databases">
        <title>Complete genome sequences of two sulfur-disproportionating bacterial strains T55J and Mzg5.</title>
        <authorList>
            <person name="Umezawa K."/>
            <person name="Kojima H."/>
            <person name="Kato Y."/>
            <person name="Fukui M."/>
        </authorList>
    </citation>
    <scope>NUCLEOTIDE SEQUENCE [LARGE SCALE GENOMIC DNA]</scope>
    <source>
        <strain evidence="13 14">T55J</strain>
    </source>
</reference>
<dbReference type="GO" id="GO:0044209">
    <property type="term" value="P:AMP salvage"/>
    <property type="evidence" value="ECO:0007669"/>
    <property type="project" value="UniProtKB-UniRule"/>
</dbReference>
<dbReference type="SUPFAM" id="SSF53271">
    <property type="entry name" value="PRTase-like"/>
    <property type="match status" value="1"/>
</dbReference>
<dbReference type="GO" id="GO:0006168">
    <property type="term" value="P:adenine salvage"/>
    <property type="evidence" value="ECO:0007669"/>
    <property type="project" value="InterPro"/>
</dbReference>
<dbReference type="Proteomes" id="UP000516360">
    <property type="component" value="Chromosome"/>
</dbReference>
<dbReference type="RefSeq" id="WP_203473103.1">
    <property type="nucleotide sequence ID" value="NZ_AP022873.1"/>
</dbReference>
<sequence length="177" mass="19531">MTIKSKIRTIPDYPKKGIMFRDITTLIKDPVGFRLVIDNFTQRYIKGDVNFDVIVGIESRGFIIGGALSYTLGKGFVPVRKKGKLPAEKISHEYELEYGTDIIEMHKDAFTKDTKVLLVDDLLATGGTALAAAALVEKLGGVVSEMAFIVNLPDVGGEKRLKEKGYKIFALTKFEGD</sequence>
<evidence type="ECO:0000256" key="4">
    <source>
        <dbReference type="ARBA" id="ARBA00004659"/>
    </source>
</evidence>
<comment type="pathway">
    <text evidence="4 11">Purine metabolism; AMP biosynthesis via salvage pathway; AMP from adenine: step 1/1.</text>
</comment>
<dbReference type="NCBIfam" id="NF002636">
    <property type="entry name" value="PRK02304.1-5"/>
    <property type="match status" value="1"/>
</dbReference>
<evidence type="ECO:0000313" key="13">
    <source>
        <dbReference type="EMBL" id="BCB95619.1"/>
    </source>
</evidence>
<keyword evidence="9 11" id="KW-0808">Transferase</keyword>
<name>A0A7G1H029_9BACT</name>
<comment type="similarity">
    <text evidence="5 11">Belongs to the purine/pyrimidine phosphoribosyltransferase family.</text>
</comment>
<evidence type="ECO:0000259" key="12">
    <source>
        <dbReference type="Pfam" id="PF00156"/>
    </source>
</evidence>
<evidence type="ECO:0000256" key="8">
    <source>
        <dbReference type="ARBA" id="ARBA00022676"/>
    </source>
</evidence>
<dbReference type="EMBL" id="AP022873">
    <property type="protein sequence ID" value="BCB95619.1"/>
    <property type="molecule type" value="Genomic_DNA"/>
</dbReference>
<dbReference type="GO" id="GO:0005737">
    <property type="term" value="C:cytoplasm"/>
    <property type="evidence" value="ECO:0007669"/>
    <property type="project" value="UniProtKB-SubCell"/>
</dbReference>
<keyword evidence="8 11" id="KW-0328">Glycosyltransferase</keyword>
<evidence type="ECO:0000256" key="6">
    <source>
        <dbReference type="ARBA" id="ARBA00011893"/>
    </source>
</evidence>
<keyword evidence="7 11" id="KW-0963">Cytoplasm</keyword>
<evidence type="ECO:0000256" key="2">
    <source>
        <dbReference type="ARBA" id="ARBA00003968"/>
    </source>
</evidence>
<dbReference type="NCBIfam" id="NF002634">
    <property type="entry name" value="PRK02304.1-3"/>
    <property type="match status" value="1"/>
</dbReference>
<dbReference type="EC" id="2.4.2.7" evidence="6 11"/>
<comment type="catalytic activity">
    <reaction evidence="1 11">
        <text>AMP + diphosphate = 5-phospho-alpha-D-ribose 1-diphosphate + adenine</text>
        <dbReference type="Rhea" id="RHEA:16609"/>
        <dbReference type="ChEBI" id="CHEBI:16708"/>
        <dbReference type="ChEBI" id="CHEBI:33019"/>
        <dbReference type="ChEBI" id="CHEBI:58017"/>
        <dbReference type="ChEBI" id="CHEBI:456215"/>
        <dbReference type="EC" id="2.4.2.7"/>
    </reaction>
</comment>
<gene>
    <name evidence="11 13" type="primary">apt</name>
    <name evidence="13" type="ORF">JZK55_05410</name>
</gene>
<dbReference type="CDD" id="cd06223">
    <property type="entry name" value="PRTases_typeI"/>
    <property type="match status" value="1"/>
</dbReference>
<dbReference type="InterPro" id="IPR005764">
    <property type="entry name" value="Ade_phspho_trans"/>
</dbReference>
<keyword evidence="14" id="KW-1185">Reference proteome</keyword>
<dbReference type="PANTHER" id="PTHR32315:SF3">
    <property type="entry name" value="ADENINE PHOSPHORIBOSYLTRANSFERASE"/>
    <property type="match status" value="1"/>
</dbReference>
<evidence type="ECO:0000256" key="7">
    <source>
        <dbReference type="ARBA" id="ARBA00022490"/>
    </source>
</evidence>
<dbReference type="FunFam" id="3.40.50.2020:FF:000021">
    <property type="entry name" value="Adenine phosphoribosyltransferase"/>
    <property type="match status" value="1"/>
</dbReference>
<proteinExistence type="inferred from homology"/>
<dbReference type="GO" id="GO:0016208">
    <property type="term" value="F:AMP binding"/>
    <property type="evidence" value="ECO:0007669"/>
    <property type="project" value="TreeGrafter"/>
</dbReference>
<dbReference type="PANTHER" id="PTHR32315">
    <property type="entry name" value="ADENINE PHOSPHORIBOSYLTRANSFERASE"/>
    <property type="match status" value="1"/>
</dbReference>
<organism evidence="13 14">
    <name type="scientific">Dissulfurispira thermophila</name>
    <dbReference type="NCBI Taxonomy" id="2715679"/>
    <lineage>
        <taxon>Bacteria</taxon>
        <taxon>Pseudomonadati</taxon>
        <taxon>Nitrospirota</taxon>
        <taxon>Thermodesulfovibrionia</taxon>
        <taxon>Thermodesulfovibrionales</taxon>
        <taxon>Dissulfurispiraceae</taxon>
        <taxon>Dissulfurispira</taxon>
    </lineage>
</organism>
<dbReference type="Pfam" id="PF00156">
    <property type="entry name" value="Pribosyltran"/>
    <property type="match status" value="1"/>
</dbReference>
<evidence type="ECO:0000256" key="1">
    <source>
        <dbReference type="ARBA" id="ARBA00000868"/>
    </source>
</evidence>
<dbReference type="InterPro" id="IPR050054">
    <property type="entry name" value="UPRTase/APRTase"/>
</dbReference>
<dbReference type="AlphaFoldDB" id="A0A7G1H029"/>
<comment type="function">
    <text evidence="2 11">Catalyzes a salvage reaction resulting in the formation of AMP, that is energically less costly than de novo synthesis.</text>
</comment>
<dbReference type="NCBIfam" id="TIGR01090">
    <property type="entry name" value="apt"/>
    <property type="match status" value="1"/>
</dbReference>
<dbReference type="GO" id="GO:0003999">
    <property type="term" value="F:adenine phosphoribosyltransferase activity"/>
    <property type="evidence" value="ECO:0007669"/>
    <property type="project" value="UniProtKB-UniRule"/>
</dbReference>
<evidence type="ECO:0000313" key="14">
    <source>
        <dbReference type="Proteomes" id="UP000516360"/>
    </source>
</evidence>
<dbReference type="HAMAP" id="MF_00004">
    <property type="entry name" value="Aden_phosphoribosyltr"/>
    <property type="match status" value="1"/>
</dbReference>
<comment type="subcellular location">
    <subcellularLocation>
        <location evidence="3 11">Cytoplasm</location>
    </subcellularLocation>
</comment>
<evidence type="ECO:0000256" key="11">
    <source>
        <dbReference type="HAMAP-Rule" id="MF_00004"/>
    </source>
</evidence>
<dbReference type="Gene3D" id="3.40.50.2020">
    <property type="match status" value="1"/>
</dbReference>
<evidence type="ECO:0000256" key="3">
    <source>
        <dbReference type="ARBA" id="ARBA00004496"/>
    </source>
</evidence>